<evidence type="ECO:0000256" key="2">
    <source>
        <dbReference type="ARBA" id="ARBA00012438"/>
    </source>
</evidence>
<evidence type="ECO:0000259" key="10">
    <source>
        <dbReference type="SMART" id="SM00387"/>
    </source>
</evidence>
<dbReference type="STRING" id="471514.AN477_10235"/>
<keyword evidence="12" id="KW-1185">Reference proteome</keyword>
<dbReference type="SMART" id="SM00387">
    <property type="entry name" value="HATPase_c"/>
    <property type="match status" value="1"/>
</dbReference>
<dbReference type="EC" id="2.7.13.3" evidence="2"/>
<keyword evidence="8" id="KW-0902">Two-component regulatory system</keyword>
<evidence type="ECO:0000256" key="4">
    <source>
        <dbReference type="ARBA" id="ARBA00022679"/>
    </source>
</evidence>
<dbReference type="CDD" id="cd16917">
    <property type="entry name" value="HATPase_UhpB-NarQ-NarX-like"/>
    <property type="match status" value="1"/>
</dbReference>
<dbReference type="Gene3D" id="1.20.5.1930">
    <property type="match status" value="1"/>
</dbReference>
<keyword evidence="3" id="KW-0597">Phosphoprotein</keyword>
<evidence type="ECO:0000313" key="12">
    <source>
        <dbReference type="Proteomes" id="UP000050482"/>
    </source>
</evidence>
<feature type="domain" description="Histidine kinase/HSP90-like ATPase" evidence="10">
    <location>
        <begin position="186"/>
        <end position="278"/>
    </location>
</feature>
<dbReference type="GO" id="GO:0005524">
    <property type="term" value="F:ATP binding"/>
    <property type="evidence" value="ECO:0007669"/>
    <property type="project" value="UniProtKB-KW"/>
</dbReference>
<dbReference type="InterPro" id="IPR036890">
    <property type="entry name" value="HATPase_C_sf"/>
</dbReference>
<dbReference type="InterPro" id="IPR050482">
    <property type="entry name" value="Sensor_HK_TwoCompSys"/>
</dbReference>
<dbReference type="GO" id="GO:0016020">
    <property type="term" value="C:membrane"/>
    <property type="evidence" value="ECO:0007669"/>
    <property type="project" value="InterPro"/>
</dbReference>
<evidence type="ECO:0000256" key="8">
    <source>
        <dbReference type="ARBA" id="ARBA00023012"/>
    </source>
</evidence>
<reference evidence="11 12" key="1">
    <citation type="submission" date="2015-09" db="EMBL/GenBank/DDBJ databases">
        <title>Draft genome sequence of Alicyclobacillus ferrooxydans DSM 22381.</title>
        <authorList>
            <person name="Hemp J."/>
        </authorList>
    </citation>
    <scope>NUCLEOTIDE SEQUENCE [LARGE SCALE GENOMIC DNA]</scope>
    <source>
        <strain evidence="11 12">TC-34</strain>
    </source>
</reference>
<accession>A0A0P9EKR8</accession>
<evidence type="ECO:0000313" key="11">
    <source>
        <dbReference type="EMBL" id="KPV43762.1"/>
    </source>
</evidence>
<dbReference type="OrthoDB" id="773385at2"/>
<dbReference type="InterPro" id="IPR011712">
    <property type="entry name" value="Sig_transdc_His_kin_sub3_dim/P"/>
</dbReference>
<dbReference type="InterPro" id="IPR003594">
    <property type="entry name" value="HATPase_dom"/>
</dbReference>
<dbReference type="PATRIC" id="fig|471514.4.peg.5096"/>
<dbReference type="Proteomes" id="UP000050482">
    <property type="component" value="Unassembled WGS sequence"/>
</dbReference>
<comment type="catalytic activity">
    <reaction evidence="1">
        <text>ATP + protein L-histidine = ADP + protein N-phospho-L-histidine.</text>
        <dbReference type="EC" id="2.7.13.3"/>
    </reaction>
</comment>
<keyword evidence="9" id="KW-1133">Transmembrane helix</keyword>
<dbReference type="Pfam" id="PF07730">
    <property type="entry name" value="HisKA_3"/>
    <property type="match status" value="1"/>
</dbReference>
<protein>
    <recommendedName>
        <fullName evidence="2">histidine kinase</fullName>
        <ecNumber evidence="2">2.7.13.3</ecNumber>
    </recommendedName>
</protein>
<dbReference type="PANTHER" id="PTHR24421:SF10">
    <property type="entry name" value="NITRATE_NITRITE SENSOR PROTEIN NARQ"/>
    <property type="match status" value="1"/>
</dbReference>
<proteinExistence type="predicted"/>
<keyword evidence="7" id="KW-0067">ATP-binding</keyword>
<sequence length="279" mass="31589">MTLNRIKWTLFIVPAIVIGLFETIRHTLLEHILPMELGNWITAVIDAMVIALVSKTLLHQFSKAEKELSQERQAHAILRERERLARILHDQIAQSIFYSGVQIKTARKMANKCGSPELNSVLEDVVMSLREIDENLRQSIFNLKSESNFALNLKDRVEAYLAKMLSRTELTWKVDFPQEFSWVTHSQQVQLFGVLQEAVTNIVKHAHASHVYVRLHTSTSRPLGWSFKVEDDGVGFDGESQRNGHGLDIMAGRARDIGAELRIESGPSGTTICVHRGLD</sequence>
<dbReference type="SUPFAM" id="SSF55874">
    <property type="entry name" value="ATPase domain of HSP90 chaperone/DNA topoisomerase II/histidine kinase"/>
    <property type="match status" value="1"/>
</dbReference>
<comment type="caution">
    <text evidence="11">The sequence shown here is derived from an EMBL/GenBank/DDBJ whole genome shotgun (WGS) entry which is preliminary data.</text>
</comment>
<evidence type="ECO:0000256" key="5">
    <source>
        <dbReference type="ARBA" id="ARBA00022741"/>
    </source>
</evidence>
<dbReference type="RefSeq" id="WP_054969063.1">
    <property type="nucleotide sequence ID" value="NZ_LJCO01000045.1"/>
</dbReference>
<evidence type="ECO:0000256" key="7">
    <source>
        <dbReference type="ARBA" id="ARBA00022840"/>
    </source>
</evidence>
<keyword evidence="6" id="KW-0418">Kinase</keyword>
<dbReference type="GO" id="GO:0000155">
    <property type="term" value="F:phosphorelay sensor kinase activity"/>
    <property type="evidence" value="ECO:0007669"/>
    <property type="project" value="InterPro"/>
</dbReference>
<keyword evidence="4" id="KW-0808">Transferase</keyword>
<dbReference type="GO" id="GO:0046983">
    <property type="term" value="F:protein dimerization activity"/>
    <property type="evidence" value="ECO:0007669"/>
    <property type="project" value="InterPro"/>
</dbReference>
<dbReference type="Gene3D" id="3.30.565.10">
    <property type="entry name" value="Histidine kinase-like ATPase, C-terminal domain"/>
    <property type="match status" value="1"/>
</dbReference>
<dbReference type="PANTHER" id="PTHR24421">
    <property type="entry name" value="NITRATE/NITRITE SENSOR PROTEIN NARX-RELATED"/>
    <property type="match status" value="1"/>
</dbReference>
<evidence type="ECO:0000256" key="1">
    <source>
        <dbReference type="ARBA" id="ARBA00000085"/>
    </source>
</evidence>
<feature type="transmembrane region" description="Helical" evidence="9">
    <location>
        <begin position="7"/>
        <end position="28"/>
    </location>
</feature>
<evidence type="ECO:0000256" key="9">
    <source>
        <dbReference type="SAM" id="Phobius"/>
    </source>
</evidence>
<keyword evidence="9" id="KW-0812">Transmembrane</keyword>
<gene>
    <name evidence="11" type="ORF">AN477_10235</name>
</gene>
<keyword evidence="9" id="KW-0472">Membrane</keyword>
<dbReference type="EMBL" id="LJCO01000045">
    <property type="protein sequence ID" value="KPV43762.1"/>
    <property type="molecule type" value="Genomic_DNA"/>
</dbReference>
<dbReference type="Pfam" id="PF02518">
    <property type="entry name" value="HATPase_c"/>
    <property type="match status" value="1"/>
</dbReference>
<evidence type="ECO:0000256" key="3">
    <source>
        <dbReference type="ARBA" id="ARBA00022553"/>
    </source>
</evidence>
<name>A0A0P9EKR8_9BACL</name>
<evidence type="ECO:0000256" key="6">
    <source>
        <dbReference type="ARBA" id="ARBA00022777"/>
    </source>
</evidence>
<dbReference type="AlphaFoldDB" id="A0A0P9EKR8"/>
<keyword evidence="5" id="KW-0547">Nucleotide-binding</keyword>
<organism evidence="11 12">
    <name type="scientific">Alicyclobacillus ferrooxydans</name>
    <dbReference type="NCBI Taxonomy" id="471514"/>
    <lineage>
        <taxon>Bacteria</taxon>
        <taxon>Bacillati</taxon>
        <taxon>Bacillota</taxon>
        <taxon>Bacilli</taxon>
        <taxon>Bacillales</taxon>
        <taxon>Alicyclobacillaceae</taxon>
        <taxon>Alicyclobacillus</taxon>
    </lineage>
</organism>